<dbReference type="AlphaFoldDB" id="A0A4R4Y9U2"/>
<organism evidence="3 4">
    <name type="scientific">Saccharopolyspora elongata</name>
    <dbReference type="NCBI Taxonomy" id="2530387"/>
    <lineage>
        <taxon>Bacteria</taxon>
        <taxon>Bacillati</taxon>
        <taxon>Actinomycetota</taxon>
        <taxon>Actinomycetes</taxon>
        <taxon>Pseudonocardiales</taxon>
        <taxon>Pseudonocardiaceae</taxon>
        <taxon>Saccharopolyspora</taxon>
    </lineage>
</organism>
<feature type="compositionally biased region" description="Low complexity" evidence="1">
    <location>
        <begin position="1"/>
        <end position="12"/>
    </location>
</feature>
<evidence type="ECO:0000256" key="2">
    <source>
        <dbReference type="SAM" id="Phobius"/>
    </source>
</evidence>
<dbReference type="EMBL" id="SMKW01000061">
    <property type="protein sequence ID" value="TDD41173.1"/>
    <property type="molecule type" value="Genomic_DNA"/>
</dbReference>
<gene>
    <name evidence="3" type="ORF">E1288_33445</name>
</gene>
<comment type="caution">
    <text evidence="3">The sequence shown here is derived from an EMBL/GenBank/DDBJ whole genome shotgun (WGS) entry which is preliminary data.</text>
</comment>
<dbReference type="RefSeq" id="WP_132492408.1">
    <property type="nucleotide sequence ID" value="NZ_SMKW01000061.1"/>
</dbReference>
<keyword evidence="2" id="KW-0812">Transmembrane</keyword>
<keyword evidence="2" id="KW-1133">Transmembrane helix</keyword>
<feature type="region of interest" description="Disordered" evidence="1">
    <location>
        <begin position="1"/>
        <end position="31"/>
    </location>
</feature>
<feature type="transmembrane region" description="Helical" evidence="2">
    <location>
        <begin position="43"/>
        <end position="70"/>
    </location>
</feature>
<accession>A0A4R4Y9U2</accession>
<proteinExistence type="predicted"/>
<sequence length="187" mass="20361">MTSPQNPWQQNPNPQPAGYPQAPMGHPQQVPGGKPRLPGTVNFASILGLVVPPLSAVLSVISFVVLLVMLSDYLESAWSVLAVNAFFTVAAVVCAILWIVFSLVMRRGRGWARIALVVLAVLWLLYDLYSIVSFFLAVGGDFGEAISQPTVIIGMVQMFLVIVTTVLFLVLVFLKPSNDYFKAVQGR</sequence>
<reference evidence="3 4" key="1">
    <citation type="submission" date="2019-03" db="EMBL/GenBank/DDBJ databases">
        <title>Draft genome sequences of novel Actinobacteria.</title>
        <authorList>
            <person name="Sahin N."/>
            <person name="Ay H."/>
            <person name="Saygin H."/>
        </authorList>
    </citation>
    <scope>NUCLEOTIDE SEQUENCE [LARGE SCALE GENOMIC DNA]</scope>
    <source>
        <strain evidence="3 4">7K502</strain>
    </source>
</reference>
<feature type="transmembrane region" description="Helical" evidence="2">
    <location>
        <begin position="116"/>
        <end position="139"/>
    </location>
</feature>
<keyword evidence="4" id="KW-1185">Reference proteome</keyword>
<dbReference type="OrthoDB" id="3691158at2"/>
<evidence type="ECO:0000313" key="4">
    <source>
        <dbReference type="Proteomes" id="UP000294947"/>
    </source>
</evidence>
<dbReference type="Proteomes" id="UP000294947">
    <property type="component" value="Unassembled WGS sequence"/>
</dbReference>
<keyword evidence="2" id="KW-0472">Membrane</keyword>
<protein>
    <submittedName>
        <fullName evidence="3">Uncharacterized protein</fullName>
    </submittedName>
</protein>
<feature type="transmembrane region" description="Helical" evidence="2">
    <location>
        <begin position="151"/>
        <end position="174"/>
    </location>
</feature>
<evidence type="ECO:0000256" key="1">
    <source>
        <dbReference type="SAM" id="MobiDB-lite"/>
    </source>
</evidence>
<evidence type="ECO:0000313" key="3">
    <source>
        <dbReference type="EMBL" id="TDD41173.1"/>
    </source>
</evidence>
<feature type="transmembrane region" description="Helical" evidence="2">
    <location>
        <begin position="76"/>
        <end position="104"/>
    </location>
</feature>
<name>A0A4R4Y9U2_9PSEU</name>